<organism evidence="6 7">
    <name type="scientific">Corynebacterium urogenitale</name>
    <dbReference type="NCBI Taxonomy" id="2487892"/>
    <lineage>
        <taxon>Bacteria</taxon>
        <taxon>Bacillati</taxon>
        <taxon>Actinomycetota</taxon>
        <taxon>Actinomycetes</taxon>
        <taxon>Mycobacteriales</taxon>
        <taxon>Corynebacteriaceae</taxon>
        <taxon>Corynebacterium</taxon>
    </lineage>
</organism>
<accession>A0A5J6Z975</accession>
<keyword evidence="2 4" id="KW-0238">DNA-binding</keyword>
<reference evidence="7" key="1">
    <citation type="submission" date="2019-10" db="EMBL/GenBank/DDBJ databases">
        <title>Complete genome sequence of Corynebacterium urogenitalis DSM 108747, isolated from the genital tract of a cow.</title>
        <authorList>
            <person name="Ruckert C."/>
            <person name="Ballas P."/>
            <person name="Wagener K."/>
            <person name="Drillich M."/>
            <person name="Kaempfer P."/>
            <person name="Busse H.-J."/>
            <person name="Ehling-Schulz M."/>
        </authorList>
    </citation>
    <scope>NUCLEOTIDE SEQUENCE [LARGE SCALE GENOMIC DNA]</scope>
    <source>
        <strain evidence="7">LMM 1652</strain>
    </source>
</reference>
<dbReference type="PANTHER" id="PTHR30055">
    <property type="entry name" value="HTH-TYPE TRANSCRIPTIONAL REGULATOR RUTR"/>
    <property type="match status" value="1"/>
</dbReference>
<dbReference type="AlphaFoldDB" id="A0A5J6Z975"/>
<dbReference type="KEGG" id="cuo:CUROG_07560"/>
<dbReference type="InterPro" id="IPR009057">
    <property type="entry name" value="Homeodomain-like_sf"/>
</dbReference>
<proteinExistence type="predicted"/>
<dbReference type="InterPro" id="IPR050109">
    <property type="entry name" value="HTH-type_TetR-like_transc_reg"/>
</dbReference>
<evidence type="ECO:0000256" key="1">
    <source>
        <dbReference type="ARBA" id="ARBA00023015"/>
    </source>
</evidence>
<name>A0A5J6Z975_9CORY</name>
<evidence type="ECO:0000256" key="3">
    <source>
        <dbReference type="ARBA" id="ARBA00023163"/>
    </source>
</evidence>
<keyword evidence="3" id="KW-0804">Transcription</keyword>
<dbReference type="PROSITE" id="PS50977">
    <property type="entry name" value="HTH_TETR_2"/>
    <property type="match status" value="1"/>
</dbReference>
<dbReference type="SUPFAM" id="SSF46689">
    <property type="entry name" value="Homeodomain-like"/>
    <property type="match status" value="1"/>
</dbReference>
<sequence>MAVMHVPHTSVATQGRENLSLRERKKAETRDRLARASVELLLEQGVEQTTVAEITARAGVSTRTFHNYFARREDAFLHYIEGFFAQLGRTIEEYPQPTPVVEMLKNILWKFIDTPDEGLDSARQIIAVAEQLSLSLPQEEKNRTNEIFDNLSDVLFRKTDGALSRYQSHLAVHLALAAATTAIEAHVTNSVTGGRDLKSLFEEAFDLLHRGLG</sequence>
<dbReference type="GO" id="GO:0003700">
    <property type="term" value="F:DNA-binding transcription factor activity"/>
    <property type="evidence" value="ECO:0007669"/>
    <property type="project" value="TreeGrafter"/>
</dbReference>
<evidence type="ECO:0000256" key="4">
    <source>
        <dbReference type="PROSITE-ProRule" id="PRU00335"/>
    </source>
</evidence>
<keyword evidence="1" id="KW-0805">Transcription regulation</keyword>
<feature type="DNA-binding region" description="H-T-H motif" evidence="4">
    <location>
        <begin position="50"/>
        <end position="69"/>
    </location>
</feature>
<keyword evidence="7" id="KW-1185">Reference proteome</keyword>
<dbReference type="EMBL" id="CP045032">
    <property type="protein sequence ID" value="QFQ02861.1"/>
    <property type="molecule type" value="Genomic_DNA"/>
</dbReference>
<evidence type="ECO:0000313" key="6">
    <source>
        <dbReference type="EMBL" id="QFQ02861.1"/>
    </source>
</evidence>
<dbReference type="GO" id="GO:0000976">
    <property type="term" value="F:transcription cis-regulatory region binding"/>
    <property type="evidence" value="ECO:0007669"/>
    <property type="project" value="TreeGrafter"/>
</dbReference>
<protein>
    <submittedName>
        <fullName evidence="6">Transcriptional regulator BetI</fullName>
    </submittedName>
</protein>
<evidence type="ECO:0000256" key="2">
    <source>
        <dbReference type="ARBA" id="ARBA00023125"/>
    </source>
</evidence>
<dbReference type="Gene3D" id="1.10.357.10">
    <property type="entry name" value="Tetracycline Repressor, domain 2"/>
    <property type="match status" value="1"/>
</dbReference>
<dbReference type="InterPro" id="IPR001647">
    <property type="entry name" value="HTH_TetR"/>
</dbReference>
<dbReference type="PANTHER" id="PTHR30055:SF238">
    <property type="entry name" value="MYCOFACTOCIN BIOSYNTHESIS TRANSCRIPTIONAL REGULATOR MFTR-RELATED"/>
    <property type="match status" value="1"/>
</dbReference>
<dbReference type="Proteomes" id="UP000326711">
    <property type="component" value="Chromosome"/>
</dbReference>
<evidence type="ECO:0000259" key="5">
    <source>
        <dbReference type="PROSITE" id="PS50977"/>
    </source>
</evidence>
<dbReference type="Pfam" id="PF00440">
    <property type="entry name" value="TetR_N"/>
    <property type="match status" value="1"/>
</dbReference>
<feature type="domain" description="HTH tetR-type" evidence="5">
    <location>
        <begin position="27"/>
        <end position="87"/>
    </location>
</feature>
<gene>
    <name evidence="6" type="ORF">CUROG_07560</name>
</gene>
<evidence type="ECO:0000313" key="7">
    <source>
        <dbReference type="Proteomes" id="UP000326711"/>
    </source>
</evidence>